<organism evidence="2 3">
    <name type="scientific">Piedraia hortae CBS 480.64</name>
    <dbReference type="NCBI Taxonomy" id="1314780"/>
    <lineage>
        <taxon>Eukaryota</taxon>
        <taxon>Fungi</taxon>
        <taxon>Dikarya</taxon>
        <taxon>Ascomycota</taxon>
        <taxon>Pezizomycotina</taxon>
        <taxon>Dothideomycetes</taxon>
        <taxon>Dothideomycetidae</taxon>
        <taxon>Capnodiales</taxon>
        <taxon>Piedraiaceae</taxon>
        <taxon>Piedraia</taxon>
    </lineage>
</organism>
<evidence type="ECO:0000313" key="2">
    <source>
        <dbReference type="EMBL" id="KAF2863000.1"/>
    </source>
</evidence>
<protein>
    <recommendedName>
        <fullName evidence="4">Aminoglycoside phosphotransferase domain-containing protein</fullName>
    </recommendedName>
</protein>
<accession>A0A6A7C6D2</accession>
<gene>
    <name evidence="2" type="ORF">K470DRAFT_155116</name>
</gene>
<evidence type="ECO:0000313" key="3">
    <source>
        <dbReference type="Proteomes" id="UP000799421"/>
    </source>
</evidence>
<dbReference type="Proteomes" id="UP000799421">
    <property type="component" value="Unassembled WGS sequence"/>
</dbReference>
<name>A0A6A7C6D2_9PEZI</name>
<sequence>MTMDCAKRLRRHLTRAKARRSSRSTLDYRSDHEPSETFQDKVTALTESIGAFDSILLQHRKGGGYNRVVIAYLRKNNEPIDGIYRISRGNEKPSGMPVPEKYLEHAVKDQVAVLQLLTKRKIPVPNLLAFDASRDNPLNCRYTFLELSSVVCLEDIYVKMTLPESLNVVDGVVEYLLAAERIKFPRTGTLCASQHPADMAVKGSSFLSVNLPEFQVEVKAFDSPQDVEIVDSLADWISSMLKAQVDWGQYRASDYRLSNVYEINTEMKAHGIYGLRHKTSVSTSNSILYH</sequence>
<dbReference type="EMBL" id="MU005963">
    <property type="protein sequence ID" value="KAF2863000.1"/>
    <property type="molecule type" value="Genomic_DNA"/>
</dbReference>
<feature type="compositionally biased region" description="Basic residues" evidence="1">
    <location>
        <begin position="11"/>
        <end position="22"/>
    </location>
</feature>
<evidence type="ECO:0000256" key="1">
    <source>
        <dbReference type="SAM" id="MobiDB-lite"/>
    </source>
</evidence>
<proteinExistence type="predicted"/>
<evidence type="ECO:0008006" key="4">
    <source>
        <dbReference type="Google" id="ProtNLM"/>
    </source>
</evidence>
<reference evidence="2" key="1">
    <citation type="journal article" date="2020" name="Stud. Mycol.">
        <title>101 Dothideomycetes genomes: a test case for predicting lifestyles and emergence of pathogens.</title>
        <authorList>
            <person name="Haridas S."/>
            <person name="Albert R."/>
            <person name="Binder M."/>
            <person name="Bloem J."/>
            <person name="Labutti K."/>
            <person name="Salamov A."/>
            <person name="Andreopoulos B."/>
            <person name="Baker S."/>
            <person name="Barry K."/>
            <person name="Bills G."/>
            <person name="Bluhm B."/>
            <person name="Cannon C."/>
            <person name="Castanera R."/>
            <person name="Culley D."/>
            <person name="Daum C."/>
            <person name="Ezra D."/>
            <person name="Gonzalez J."/>
            <person name="Henrissat B."/>
            <person name="Kuo A."/>
            <person name="Liang C."/>
            <person name="Lipzen A."/>
            <person name="Lutzoni F."/>
            <person name="Magnuson J."/>
            <person name="Mondo S."/>
            <person name="Nolan M."/>
            <person name="Ohm R."/>
            <person name="Pangilinan J."/>
            <person name="Park H.-J."/>
            <person name="Ramirez L."/>
            <person name="Alfaro M."/>
            <person name="Sun H."/>
            <person name="Tritt A."/>
            <person name="Yoshinaga Y."/>
            <person name="Zwiers L.-H."/>
            <person name="Turgeon B."/>
            <person name="Goodwin S."/>
            <person name="Spatafora J."/>
            <person name="Crous P."/>
            <person name="Grigoriev I."/>
        </authorList>
    </citation>
    <scope>NUCLEOTIDE SEQUENCE</scope>
    <source>
        <strain evidence="2">CBS 480.64</strain>
    </source>
</reference>
<dbReference type="OrthoDB" id="10003767at2759"/>
<keyword evidence="3" id="KW-1185">Reference proteome</keyword>
<dbReference type="AlphaFoldDB" id="A0A6A7C6D2"/>
<feature type="region of interest" description="Disordered" evidence="1">
    <location>
        <begin position="11"/>
        <end position="34"/>
    </location>
</feature>